<reference evidence="16" key="1">
    <citation type="submission" date="2021-02" db="EMBL/GenBank/DDBJ databases">
        <authorList>
            <person name="Nowell W R."/>
        </authorList>
    </citation>
    <scope>NUCLEOTIDE SEQUENCE</scope>
</reference>
<dbReference type="SUPFAM" id="SSF53850">
    <property type="entry name" value="Periplasmic binding protein-like II"/>
    <property type="match status" value="1"/>
</dbReference>
<dbReference type="AlphaFoldDB" id="A0A814L2Z5"/>
<evidence type="ECO:0000256" key="14">
    <source>
        <dbReference type="SAM" id="Phobius"/>
    </source>
</evidence>
<dbReference type="GO" id="GO:0045211">
    <property type="term" value="C:postsynaptic membrane"/>
    <property type="evidence" value="ECO:0007669"/>
    <property type="project" value="UniProtKB-SubCell"/>
</dbReference>
<dbReference type="InterPro" id="IPR001828">
    <property type="entry name" value="ANF_lig-bd_rcpt"/>
</dbReference>
<keyword evidence="4 14" id="KW-1133">Transmembrane helix</keyword>
<sequence>MITWWNYQWLLFYFIFGQLNIYYVTSAWPSLNVSKIQLLGLFDNISSASEPIKLCVHSRAMFKAAVLLSQKYNIRIEEQLIGWQSAETDGDIIDPLSKTCQILSYSNIVGIVGPGLSREAHLLAAFGKRIGIPVISYSVTDPDLSDRNAYPSFFRTVPSDNSTALAIVKLFIRFNWTSCIIIYQNDAFGSGAAKVIHELFINHDLLVEEFIIFDVATLHIRGDLKTFLMNSVARIVILWVQSDYIHSILNDALKYNVLGPHFTWILSSSISLDNFDKIFQNNLIGLLTIEPVTASIVNAPINTTLLDEAYQIWQQYEPESFPGSTKVDFYALFAFDATWSLIQSLEKFCSTLKNNSSSCLSFTESSFCFHRRFVHSDLLLNTLSRTDFLGVSGPIKFTVDGTDRINGSYYYVQNVQRCSNELNFVPVLEYSDSNNWKMFQDTNVIIWPGNSLVCPSGRATLKGRSLRIGVIESIPFTMVINIVDKFGQNKKELIGYIPELIELLQDRIGFISNITLASSNQTYSGLIQSVANGDYDIVVGDVTETSIRRELVSFSNAIFDNSLHIVMRKTPDINIDLLSFLKSFSFNLWLLVLCAIIYAGLLICLLERNDNEILKNRSKLSQLIMSIWYSFGNLVGYGVDFHVNTAAGRLVTASLYILSLILVATFTANLASNLTILKSKNFISGIDDIKKGKIPFNRIGLRAGTASEDYYLREISGDTRSYYAFETVQELFNNLLNGIVDAIIIDTSIAEYITNNIYCNLTIVGEEFDKGVYGIVSKKYWFYNEDLDVNILSLRESGELEDLRRKWFQRQGCPNLYETSTEMGINSMSGLFLIFAIITILSLLLFIWTKRYIVKKYLSKFLHRRKFIIPK</sequence>
<evidence type="ECO:0000256" key="8">
    <source>
        <dbReference type="ARBA" id="ARBA00023170"/>
    </source>
</evidence>
<dbReference type="PRINTS" id="PR00248">
    <property type="entry name" value="GPCRMGR"/>
</dbReference>
<dbReference type="Gene3D" id="1.10.287.70">
    <property type="match status" value="1"/>
</dbReference>
<dbReference type="Proteomes" id="UP000663889">
    <property type="component" value="Unassembled WGS sequence"/>
</dbReference>
<accession>A0A814L2Z5</accession>
<evidence type="ECO:0000256" key="9">
    <source>
        <dbReference type="ARBA" id="ARBA00023180"/>
    </source>
</evidence>
<feature type="transmembrane region" description="Helical" evidence="14">
    <location>
        <begin position="830"/>
        <end position="849"/>
    </location>
</feature>
<keyword evidence="2" id="KW-0813">Transport</keyword>
<keyword evidence="3 14" id="KW-0812">Transmembrane</keyword>
<name>A0A814L2Z5_9BILA</name>
<protein>
    <recommendedName>
        <fullName evidence="15">Ionotropic glutamate receptor C-terminal domain-containing protein</fullName>
    </recommendedName>
</protein>
<keyword evidence="7 14" id="KW-0472">Membrane</keyword>
<feature type="transmembrane region" description="Helical" evidence="14">
    <location>
        <begin position="586"/>
        <end position="606"/>
    </location>
</feature>
<dbReference type="GO" id="GO:0004930">
    <property type="term" value="F:G protein-coupled receptor activity"/>
    <property type="evidence" value="ECO:0007669"/>
    <property type="project" value="InterPro"/>
</dbReference>
<evidence type="ECO:0000256" key="13">
    <source>
        <dbReference type="ARBA" id="ARBA00034100"/>
    </source>
</evidence>
<feature type="transmembrane region" description="Helical" evidence="14">
    <location>
        <begin position="627"/>
        <end position="647"/>
    </location>
</feature>
<evidence type="ECO:0000256" key="6">
    <source>
        <dbReference type="ARBA" id="ARBA00023065"/>
    </source>
</evidence>
<evidence type="ECO:0000256" key="2">
    <source>
        <dbReference type="ARBA" id="ARBA00022448"/>
    </source>
</evidence>
<keyword evidence="8" id="KW-0675">Receptor</keyword>
<comment type="subcellular location">
    <subcellularLocation>
        <location evidence="1">Membrane</location>
        <topology evidence="1">Multi-pass membrane protein</topology>
    </subcellularLocation>
    <subcellularLocation>
        <location evidence="13">Postsynaptic cell membrane</location>
    </subcellularLocation>
</comment>
<feature type="domain" description="Ionotropic glutamate receptor C-terminal" evidence="15">
    <location>
        <begin position="465"/>
        <end position="810"/>
    </location>
</feature>
<keyword evidence="11" id="KW-1071">Ligand-gated ion channel</keyword>
<dbReference type="Pfam" id="PF00060">
    <property type="entry name" value="Lig_chan"/>
    <property type="match status" value="1"/>
</dbReference>
<evidence type="ECO:0000256" key="1">
    <source>
        <dbReference type="ARBA" id="ARBA00004141"/>
    </source>
</evidence>
<dbReference type="SUPFAM" id="SSF53822">
    <property type="entry name" value="Periplasmic binding protein-like I"/>
    <property type="match status" value="1"/>
</dbReference>
<dbReference type="GO" id="GO:0015276">
    <property type="term" value="F:ligand-gated monoatomic ion channel activity"/>
    <property type="evidence" value="ECO:0007669"/>
    <property type="project" value="InterPro"/>
</dbReference>
<dbReference type="SUPFAM" id="SSF81324">
    <property type="entry name" value="Voltage-gated potassium channels"/>
    <property type="match status" value="1"/>
</dbReference>
<comment type="caution">
    <text evidence="16">The sequence shown here is derived from an EMBL/GenBank/DDBJ whole genome shotgun (WGS) entry which is preliminary data.</text>
</comment>
<evidence type="ECO:0000256" key="4">
    <source>
        <dbReference type="ARBA" id="ARBA00022989"/>
    </source>
</evidence>
<keyword evidence="10" id="KW-0628">Postsynaptic cell membrane</keyword>
<dbReference type="Pfam" id="PF01094">
    <property type="entry name" value="ANF_receptor"/>
    <property type="match status" value="1"/>
</dbReference>
<dbReference type="InterPro" id="IPR019594">
    <property type="entry name" value="Glu/Gly-bd"/>
</dbReference>
<dbReference type="PANTHER" id="PTHR18966">
    <property type="entry name" value="IONOTROPIC GLUTAMATE RECEPTOR"/>
    <property type="match status" value="1"/>
</dbReference>
<keyword evidence="12" id="KW-0407">Ion channel</keyword>
<evidence type="ECO:0000256" key="11">
    <source>
        <dbReference type="ARBA" id="ARBA00023286"/>
    </source>
</evidence>
<proteinExistence type="predicted"/>
<dbReference type="Pfam" id="PF10613">
    <property type="entry name" value="Lig_chan-Glu_bd"/>
    <property type="match status" value="1"/>
</dbReference>
<feature type="transmembrane region" description="Helical" evidence="14">
    <location>
        <begin position="653"/>
        <end position="671"/>
    </location>
</feature>
<evidence type="ECO:0000256" key="7">
    <source>
        <dbReference type="ARBA" id="ARBA00023136"/>
    </source>
</evidence>
<evidence type="ECO:0000256" key="10">
    <source>
        <dbReference type="ARBA" id="ARBA00023257"/>
    </source>
</evidence>
<dbReference type="Gene3D" id="3.40.50.2300">
    <property type="match status" value="2"/>
</dbReference>
<keyword evidence="5" id="KW-0770">Synapse</keyword>
<keyword evidence="6" id="KW-0406">Ion transport</keyword>
<dbReference type="InterPro" id="IPR000337">
    <property type="entry name" value="GPCR_3"/>
</dbReference>
<dbReference type="InterPro" id="IPR015683">
    <property type="entry name" value="Ionotropic_Glu_rcpt"/>
</dbReference>
<evidence type="ECO:0000313" key="16">
    <source>
        <dbReference type="EMBL" id="CAF1059256.1"/>
    </source>
</evidence>
<organism evidence="16 17">
    <name type="scientific">Rotaria sordida</name>
    <dbReference type="NCBI Taxonomy" id="392033"/>
    <lineage>
        <taxon>Eukaryota</taxon>
        <taxon>Metazoa</taxon>
        <taxon>Spiralia</taxon>
        <taxon>Gnathifera</taxon>
        <taxon>Rotifera</taxon>
        <taxon>Eurotatoria</taxon>
        <taxon>Bdelloidea</taxon>
        <taxon>Philodinida</taxon>
        <taxon>Philodinidae</taxon>
        <taxon>Rotaria</taxon>
    </lineage>
</organism>
<dbReference type="EMBL" id="CAJNOU010000661">
    <property type="protein sequence ID" value="CAF1059256.1"/>
    <property type="molecule type" value="Genomic_DNA"/>
</dbReference>
<dbReference type="InterPro" id="IPR001320">
    <property type="entry name" value="Iontro_rcpt_C"/>
</dbReference>
<feature type="transmembrane region" description="Helical" evidence="14">
    <location>
        <begin position="7"/>
        <end position="25"/>
    </location>
</feature>
<evidence type="ECO:0000313" key="17">
    <source>
        <dbReference type="Proteomes" id="UP000663889"/>
    </source>
</evidence>
<dbReference type="InterPro" id="IPR028082">
    <property type="entry name" value="Peripla_BP_I"/>
</dbReference>
<dbReference type="Gene3D" id="3.40.190.10">
    <property type="entry name" value="Periplasmic binding protein-like II"/>
    <property type="match status" value="2"/>
</dbReference>
<evidence type="ECO:0000259" key="15">
    <source>
        <dbReference type="SMART" id="SM00079"/>
    </source>
</evidence>
<evidence type="ECO:0000256" key="12">
    <source>
        <dbReference type="ARBA" id="ARBA00023303"/>
    </source>
</evidence>
<evidence type="ECO:0000256" key="5">
    <source>
        <dbReference type="ARBA" id="ARBA00023018"/>
    </source>
</evidence>
<evidence type="ECO:0000256" key="3">
    <source>
        <dbReference type="ARBA" id="ARBA00022692"/>
    </source>
</evidence>
<dbReference type="SMART" id="SM00079">
    <property type="entry name" value="PBPe"/>
    <property type="match status" value="1"/>
</dbReference>
<keyword evidence="9" id="KW-0325">Glycoprotein</keyword>
<gene>
    <name evidence="16" type="ORF">SEV965_LOCUS13761</name>
</gene>